<evidence type="ECO:0000313" key="2">
    <source>
        <dbReference type="Proteomes" id="UP000619238"/>
    </source>
</evidence>
<reference evidence="1 2" key="1">
    <citation type="submission" date="2020-07" db="EMBL/GenBank/DDBJ databases">
        <title>Description of Kordia aestuariivivens sp. nov., isolated from a tidal flat.</title>
        <authorList>
            <person name="Park S."/>
            <person name="Yoon J.-H."/>
        </authorList>
    </citation>
    <scope>NUCLEOTIDE SEQUENCE [LARGE SCALE GENOMIC DNA]</scope>
    <source>
        <strain evidence="1 2">YSTF-M3</strain>
    </source>
</reference>
<dbReference type="Proteomes" id="UP000619238">
    <property type="component" value="Unassembled WGS sequence"/>
</dbReference>
<evidence type="ECO:0000313" key="1">
    <source>
        <dbReference type="EMBL" id="MBC8756843.1"/>
    </source>
</evidence>
<comment type="caution">
    <text evidence="1">The sequence shown here is derived from an EMBL/GenBank/DDBJ whole genome shotgun (WGS) entry which is preliminary data.</text>
</comment>
<organism evidence="1 2">
    <name type="scientific">Kordia aestuariivivens</name>
    <dbReference type="NCBI Taxonomy" id="2759037"/>
    <lineage>
        <taxon>Bacteria</taxon>
        <taxon>Pseudomonadati</taxon>
        <taxon>Bacteroidota</taxon>
        <taxon>Flavobacteriia</taxon>
        <taxon>Flavobacteriales</taxon>
        <taxon>Flavobacteriaceae</taxon>
        <taxon>Kordia</taxon>
    </lineage>
</organism>
<dbReference type="RefSeq" id="WP_187563886.1">
    <property type="nucleotide sequence ID" value="NZ_JACGWS010000014.1"/>
</dbReference>
<protein>
    <submittedName>
        <fullName evidence="1">Uncharacterized protein</fullName>
    </submittedName>
</protein>
<gene>
    <name evidence="1" type="ORF">H2O64_19370</name>
</gene>
<keyword evidence="2" id="KW-1185">Reference proteome</keyword>
<accession>A0ABR7QED8</accession>
<name>A0ABR7QED8_9FLAO</name>
<proteinExistence type="predicted"/>
<sequence>MKKRTLKKLTFHKNVISSFNPETIKGGGWTSSLFYPPGAYGCHFACKIPTGD</sequence>
<dbReference type="EMBL" id="JACGWS010000014">
    <property type="protein sequence ID" value="MBC8756843.1"/>
    <property type="molecule type" value="Genomic_DNA"/>
</dbReference>